<organism evidence="1 2">
    <name type="scientific">Hyalella azteca</name>
    <name type="common">Amphipod</name>
    <dbReference type="NCBI Taxonomy" id="294128"/>
    <lineage>
        <taxon>Eukaryota</taxon>
        <taxon>Metazoa</taxon>
        <taxon>Ecdysozoa</taxon>
        <taxon>Arthropoda</taxon>
        <taxon>Crustacea</taxon>
        <taxon>Multicrustacea</taxon>
        <taxon>Malacostraca</taxon>
        <taxon>Eumalacostraca</taxon>
        <taxon>Peracarida</taxon>
        <taxon>Amphipoda</taxon>
        <taxon>Senticaudata</taxon>
        <taxon>Talitrida</taxon>
        <taxon>Talitroidea</taxon>
        <taxon>Hyalellidae</taxon>
        <taxon>Hyalella</taxon>
    </lineage>
</organism>
<keyword evidence="1" id="KW-1185">Reference proteome</keyword>
<dbReference type="OrthoDB" id="6391938at2759"/>
<accession>A0A8B7P1M7</accession>
<reference evidence="2" key="1">
    <citation type="submission" date="2025-08" db="UniProtKB">
        <authorList>
            <consortium name="RefSeq"/>
        </authorList>
    </citation>
    <scope>IDENTIFICATION</scope>
    <source>
        <tissue evidence="2">Whole organism</tissue>
    </source>
</reference>
<dbReference type="GeneID" id="108675463"/>
<dbReference type="KEGG" id="hazt:108675463"/>
<protein>
    <submittedName>
        <fullName evidence="2">Uncharacterized protein LOC108675463</fullName>
    </submittedName>
</protein>
<proteinExistence type="predicted"/>
<dbReference type="AlphaFoldDB" id="A0A8B7P1M7"/>
<sequence>MELCVARLTMSTDVIFEVDGYYGIQGKGLWPNQTFIETEVESMCVCRMRCFVHTACVAFSVRLSANGAIVCGLAREDVYNNTPSDVPEASYFVKKHQLDMKPSGKPWAIDRLIYRRLNTKFKGFNASKAACEAIPGFHLIAVRFEAQMSILLELCLEGKPSSGEKKCDESSRWFYVDMVEINNVTMIQGKIPLTDTDITSVCSNDRDKYYFIYAHSGLIHDEDPTSWEVNPVCQANVFGVSW</sequence>
<gene>
    <name evidence="2" type="primary">LOC108675463</name>
</gene>
<name>A0A8B7P1M7_HYAAZ</name>
<evidence type="ECO:0000313" key="2">
    <source>
        <dbReference type="RefSeq" id="XP_018018976.2"/>
    </source>
</evidence>
<evidence type="ECO:0000313" key="1">
    <source>
        <dbReference type="Proteomes" id="UP000694843"/>
    </source>
</evidence>
<dbReference type="Proteomes" id="UP000694843">
    <property type="component" value="Unplaced"/>
</dbReference>
<dbReference type="RefSeq" id="XP_018018976.2">
    <property type="nucleotide sequence ID" value="XM_018163487.2"/>
</dbReference>